<dbReference type="AlphaFoldDB" id="A0A426ZSP5"/>
<comment type="caution">
    <text evidence="1">The sequence shown here is derived from an EMBL/GenBank/DDBJ whole genome shotgun (WGS) entry which is preliminary data.</text>
</comment>
<dbReference type="Proteomes" id="UP000287651">
    <property type="component" value="Unassembled WGS sequence"/>
</dbReference>
<protein>
    <submittedName>
        <fullName evidence="1">Uncharacterized protein</fullName>
    </submittedName>
</protein>
<evidence type="ECO:0000313" key="2">
    <source>
        <dbReference type="Proteomes" id="UP000287651"/>
    </source>
</evidence>
<proteinExistence type="predicted"/>
<dbReference type="EMBL" id="AMZH03005183">
    <property type="protein sequence ID" value="RRT67043.1"/>
    <property type="molecule type" value="Genomic_DNA"/>
</dbReference>
<accession>A0A426ZSP5</accession>
<name>A0A426ZSP5_ENSVE</name>
<evidence type="ECO:0000313" key="1">
    <source>
        <dbReference type="EMBL" id="RRT67043.1"/>
    </source>
</evidence>
<reference evidence="1 2" key="1">
    <citation type="journal article" date="2014" name="Agronomy (Basel)">
        <title>A Draft Genome Sequence for Ensete ventricosum, the Drought-Tolerant Tree Against Hunger.</title>
        <authorList>
            <person name="Harrison J."/>
            <person name="Moore K.A."/>
            <person name="Paszkiewicz K."/>
            <person name="Jones T."/>
            <person name="Grant M."/>
            <person name="Ambacheew D."/>
            <person name="Muzemil S."/>
            <person name="Studholme D.J."/>
        </authorList>
    </citation>
    <scope>NUCLEOTIDE SEQUENCE [LARGE SCALE GENOMIC DNA]</scope>
</reference>
<gene>
    <name evidence="1" type="ORF">B296_00010026</name>
</gene>
<sequence length="179" mass="19653">MHSDVVDELLVLLFGPRPPVGSLLITTRAPHRCRAEAGREIEAQKSELSTEDRRRRLYSGSGRWSGSGRHPCRVDRKTGGLALGVVTGGMLDACMSHDPKLTDRFPSVPKRSSPHHCTDALLCFLARSNGSFTSLSVSSSCMARAWGSRRTPTEKRFVAVYLEPVVSDSTKSRAIAFRL</sequence>
<organism evidence="1 2">
    <name type="scientific">Ensete ventricosum</name>
    <name type="common">Abyssinian banana</name>
    <name type="synonym">Musa ensete</name>
    <dbReference type="NCBI Taxonomy" id="4639"/>
    <lineage>
        <taxon>Eukaryota</taxon>
        <taxon>Viridiplantae</taxon>
        <taxon>Streptophyta</taxon>
        <taxon>Embryophyta</taxon>
        <taxon>Tracheophyta</taxon>
        <taxon>Spermatophyta</taxon>
        <taxon>Magnoliopsida</taxon>
        <taxon>Liliopsida</taxon>
        <taxon>Zingiberales</taxon>
        <taxon>Musaceae</taxon>
        <taxon>Ensete</taxon>
    </lineage>
</organism>